<gene>
    <name evidence="9" type="primary">LOC102580295</name>
</gene>
<keyword evidence="3" id="KW-0813">Transport</keyword>
<evidence type="ECO:0000256" key="7">
    <source>
        <dbReference type="ARBA" id="ARBA00044504"/>
    </source>
</evidence>
<reference evidence="9" key="2">
    <citation type="submission" date="2015-06" db="UniProtKB">
        <authorList>
            <consortium name="EnsemblPlants"/>
        </authorList>
    </citation>
    <scope>IDENTIFICATION</scope>
    <source>
        <strain evidence="9">DM1-3 516 R44</strain>
    </source>
</reference>
<evidence type="ECO:0000256" key="2">
    <source>
        <dbReference type="ARBA" id="ARBA00007015"/>
    </source>
</evidence>
<evidence type="ECO:0000256" key="6">
    <source>
        <dbReference type="ARBA" id="ARBA00023136"/>
    </source>
</evidence>
<keyword evidence="5 8" id="KW-1133">Transmembrane helix</keyword>
<dbReference type="InterPro" id="IPR036259">
    <property type="entry name" value="MFS_trans_sf"/>
</dbReference>
<comment type="similarity">
    <text evidence="2">Belongs to the major facilitator superfamily. Folate-biopterin transporter (TC 2.A.71) family.</text>
</comment>
<dbReference type="ExpressionAtlas" id="M1BCE2">
    <property type="expression patterns" value="baseline"/>
</dbReference>
<dbReference type="Gene3D" id="1.20.1250.20">
    <property type="entry name" value="MFS general substrate transporter like domains"/>
    <property type="match status" value="1"/>
</dbReference>
<comment type="subcellular location">
    <subcellularLocation>
        <location evidence="1">Membrane</location>
        <topology evidence="1">Multi-pass membrane protein</topology>
    </subcellularLocation>
</comment>
<organism evidence="9 10">
    <name type="scientific">Solanum tuberosum</name>
    <name type="common">Potato</name>
    <dbReference type="NCBI Taxonomy" id="4113"/>
    <lineage>
        <taxon>Eukaryota</taxon>
        <taxon>Viridiplantae</taxon>
        <taxon>Streptophyta</taxon>
        <taxon>Embryophyta</taxon>
        <taxon>Tracheophyta</taxon>
        <taxon>Spermatophyta</taxon>
        <taxon>Magnoliopsida</taxon>
        <taxon>eudicotyledons</taxon>
        <taxon>Gunneridae</taxon>
        <taxon>Pentapetalae</taxon>
        <taxon>asterids</taxon>
        <taxon>lamiids</taxon>
        <taxon>Solanales</taxon>
        <taxon>Solanaceae</taxon>
        <taxon>Solanoideae</taxon>
        <taxon>Solaneae</taxon>
        <taxon>Solanum</taxon>
    </lineage>
</organism>
<dbReference type="Gramene" id="PGSC0003DMT400042039">
    <property type="protein sequence ID" value="PGSC0003DMT400042039"/>
    <property type="gene ID" value="PGSC0003DMG401016307"/>
</dbReference>
<feature type="transmembrane region" description="Helical" evidence="8">
    <location>
        <begin position="78"/>
        <end position="99"/>
    </location>
</feature>
<dbReference type="HOGENOM" id="CLU_168585_0_0_1"/>
<dbReference type="InterPro" id="IPR039309">
    <property type="entry name" value="BT1"/>
</dbReference>
<feature type="transmembrane region" description="Helical" evidence="8">
    <location>
        <begin position="42"/>
        <end position="66"/>
    </location>
</feature>
<sequence>MRLEDIGTLCLDCLTYTFFQAFFMPVLVLAARICPLGMEATFFATLMSIANGGGTLGGLLGAGLTHILGVTKDKFDNLALLIIICNVSSLLPLPLLGLLPRDEPDSDENTDIEMTPY</sequence>
<evidence type="ECO:0000256" key="1">
    <source>
        <dbReference type="ARBA" id="ARBA00004141"/>
    </source>
</evidence>
<evidence type="ECO:0000313" key="10">
    <source>
        <dbReference type="Proteomes" id="UP000011115"/>
    </source>
</evidence>
<evidence type="ECO:0000256" key="3">
    <source>
        <dbReference type="ARBA" id="ARBA00022448"/>
    </source>
</evidence>
<dbReference type="Pfam" id="PF03092">
    <property type="entry name" value="BT1"/>
    <property type="match status" value="1"/>
</dbReference>
<dbReference type="PANTHER" id="PTHR31585:SF45">
    <property type="entry name" value="FOLATE-BIOPTERIN TRANSPORTER 1, CHLOROPLASTIC-LIKE ISOFORM X1"/>
    <property type="match status" value="1"/>
</dbReference>
<dbReference type="Proteomes" id="UP000011115">
    <property type="component" value="Unassembled WGS sequence"/>
</dbReference>
<proteinExistence type="inferred from homology"/>
<evidence type="ECO:0000256" key="4">
    <source>
        <dbReference type="ARBA" id="ARBA00022692"/>
    </source>
</evidence>
<feature type="transmembrane region" description="Helical" evidence="8">
    <location>
        <begin position="6"/>
        <end position="30"/>
    </location>
</feature>
<dbReference type="SUPFAM" id="SSF103473">
    <property type="entry name" value="MFS general substrate transporter"/>
    <property type="match status" value="1"/>
</dbReference>
<evidence type="ECO:0000256" key="5">
    <source>
        <dbReference type="ARBA" id="ARBA00022989"/>
    </source>
</evidence>
<protein>
    <submittedName>
        <fullName evidence="9">Transporter</fullName>
    </submittedName>
</protein>
<keyword evidence="4 8" id="KW-0812">Transmembrane</keyword>
<dbReference type="GO" id="GO:0016020">
    <property type="term" value="C:membrane"/>
    <property type="evidence" value="ECO:0007669"/>
    <property type="project" value="UniProtKB-SubCell"/>
</dbReference>
<dbReference type="OrthoDB" id="754047at2759"/>
<name>M1BCE2_SOLTU</name>
<evidence type="ECO:0000256" key="8">
    <source>
        <dbReference type="SAM" id="Phobius"/>
    </source>
</evidence>
<dbReference type="AlphaFoldDB" id="M1BCE2"/>
<keyword evidence="6 8" id="KW-0472">Membrane</keyword>
<dbReference type="EnsemblPlants" id="PGSC0003DMT400042039">
    <property type="protein sequence ID" value="PGSC0003DMT400042039"/>
    <property type="gene ID" value="PGSC0003DMG401016307"/>
</dbReference>
<evidence type="ECO:0000313" key="9">
    <source>
        <dbReference type="EnsemblPlants" id="PGSC0003DMT400042039"/>
    </source>
</evidence>
<accession>M1BCE2</accession>
<comment type="similarity">
    <text evidence="7">Belongs to the major facilitator superfamily. Phosphate:H(+) symporter (TC 2.A.1.9) family.</text>
</comment>
<dbReference type="PANTHER" id="PTHR31585">
    <property type="entry name" value="FOLATE-BIOPTERIN TRANSPORTER 1, CHLOROPLASTIC"/>
    <property type="match status" value="1"/>
</dbReference>
<reference evidence="10" key="1">
    <citation type="journal article" date="2011" name="Nature">
        <title>Genome sequence and analysis of the tuber crop potato.</title>
        <authorList>
            <consortium name="The Potato Genome Sequencing Consortium"/>
        </authorList>
    </citation>
    <scope>NUCLEOTIDE SEQUENCE [LARGE SCALE GENOMIC DNA]</scope>
    <source>
        <strain evidence="10">cv. DM1-3 516 R44</strain>
    </source>
</reference>
<keyword evidence="10" id="KW-1185">Reference proteome</keyword>